<dbReference type="AlphaFoldDB" id="A0A7S4KTH5"/>
<feature type="compositionally biased region" description="Low complexity" evidence="1">
    <location>
        <begin position="51"/>
        <end position="66"/>
    </location>
</feature>
<protein>
    <submittedName>
        <fullName evidence="2">Uncharacterized protein</fullName>
    </submittedName>
</protein>
<reference evidence="2" key="1">
    <citation type="submission" date="2021-01" db="EMBL/GenBank/DDBJ databases">
        <authorList>
            <person name="Corre E."/>
            <person name="Pelletier E."/>
            <person name="Niang G."/>
            <person name="Scheremetjew M."/>
            <person name="Finn R."/>
            <person name="Kale V."/>
            <person name="Holt S."/>
            <person name="Cochrane G."/>
            <person name="Meng A."/>
            <person name="Brown T."/>
            <person name="Cohen L."/>
        </authorList>
    </citation>
    <scope>NUCLEOTIDE SEQUENCE</scope>
    <source>
        <strain evidence="2">CCMP 2712</strain>
    </source>
</reference>
<organism evidence="2">
    <name type="scientific">Guillardia theta</name>
    <name type="common">Cryptophyte</name>
    <name type="synonym">Cryptomonas phi</name>
    <dbReference type="NCBI Taxonomy" id="55529"/>
    <lineage>
        <taxon>Eukaryota</taxon>
        <taxon>Cryptophyceae</taxon>
        <taxon>Pyrenomonadales</taxon>
        <taxon>Geminigeraceae</taxon>
        <taxon>Guillardia</taxon>
    </lineage>
</organism>
<feature type="region of interest" description="Disordered" evidence="1">
    <location>
        <begin position="39"/>
        <end position="77"/>
    </location>
</feature>
<sequence>MEAERVDEVIKEWLRGRNRRALKREKKVRDMMRNDRRFLSQLQVNKDARDAAQPAAASSPMLSAQAEPSISTTDFNTDDIDKKLEVLLEQQKEMEKWKPPVRGEAGGWRR</sequence>
<dbReference type="EMBL" id="HBKN01022678">
    <property type="protein sequence ID" value="CAE2304495.1"/>
    <property type="molecule type" value="Transcribed_RNA"/>
</dbReference>
<proteinExistence type="predicted"/>
<accession>A0A7S4KTH5</accession>
<evidence type="ECO:0000256" key="1">
    <source>
        <dbReference type="SAM" id="MobiDB-lite"/>
    </source>
</evidence>
<gene>
    <name evidence="2" type="ORF">GTHE00462_LOCUS17824</name>
</gene>
<name>A0A7S4KTH5_GUITH</name>
<evidence type="ECO:0000313" key="2">
    <source>
        <dbReference type="EMBL" id="CAE2304495.1"/>
    </source>
</evidence>